<gene>
    <name evidence="1" type="ORF">BO71DRAFT_400944</name>
</gene>
<reference evidence="1 2" key="1">
    <citation type="submission" date="2018-02" db="EMBL/GenBank/DDBJ databases">
        <title>The genomes of Aspergillus section Nigri reveals drivers in fungal speciation.</title>
        <authorList>
            <consortium name="DOE Joint Genome Institute"/>
            <person name="Vesth T.C."/>
            <person name="Nybo J."/>
            <person name="Theobald S."/>
            <person name="Brandl J."/>
            <person name="Frisvad J.C."/>
            <person name="Nielsen K.F."/>
            <person name="Lyhne E.K."/>
            <person name="Kogle M.E."/>
            <person name="Kuo A."/>
            <person name="Riley R."/>
            <person name="Clum A."/>
            <person name="Nolan M."/>
            <person name="Lipzen A."/>
            <person name="Salamov A."/>
            <person name="Henrissat B."/>
            <person name="Wiebenga A."/>
            <person name="De vries R.P."/>
            <person name="Grigoriev I.V."/>
            <person name="Mortensen U.H."/>
            <person name="Andersen M.R."/>
            <person name="Baker S.E."/>
        </authorList>
    </citation>
    <scope>NUCLEOTIDE SEQUENCE [LARGE SCALE GENOMIC DNA]</scope>
    <source>
        <strain evidence="1 2">CBS 707.79</strain>
    </source>
</reference>
<name>A0A319D459_9EURO</name>
<dbReference type="EMBL" id="KZ825930">
    <property type="protein sequence ID" value="PYH91959.1"/>
    <property type="molecule type" value="Genomic_DNA"/>
</dbReference>
<organism evidence="1 2">
    <name type="scientific">Aspergillus ellipticus CBS 707.79</name>
    <dbReference type="NCBI Taxonomy" id="1448320"/>
    <lineage>
        <taxon>Eukaryota</taxon>
        <taxon>Fungi</taxon>
        <taxon>Dikarya</taxon>
        <taxon>Ascomycota</taxon>
        <taxon>Pezizomycotina</taxon>
        <taxon>Eurotiomycetes</taxon>
        <taxon>Eurotiomycetidae</taxon>
        <taxon>Eurotiales</taxon>
        <taxon>Aspergillaceae</taxon>
        <taxon>Aspergillus</taxon>
        <taxon>Aspergillus subgen. Circumdati</taxon>
    </lineage>
</organism>
<protein>
    <submittedName>
        <fullName evidence="1">Uncharacterized protein</fullName>
    </submittedName>
</protein>
<proteinExistence type="predicted"/>
<dbReference type="Proteomes" id="UP000247810">
    <property type="component" value="Unassembled WGS sequence"/>
</dbReference>
<sequence length="168" mass="19178">MRVSQSQRHVGQSIRLSFEAKNICMRSDAGRNQPSRMMRGDPWMGLFQQCGTSTHWIPVSAEDHSSRLLSALYHYPIRRYYWLRTPLYLLHSPEYLLPTWRGKEKGRKGGRQGMLDPYLGYAQGCLARDGPIPLLWNRKHQNFEAPRGATLGMPKAIRLLASPTGVGL</sequence>
<dbReference type="VEuPathDB" id="FungiDB:BO71DRAFT_400944"/>
<dbReference type="AlphaFoldDB" id="A0A319D459"/>
<keyword evidence="2" id="KW-1185">Reference proteome</keyword>
<evidence type="ECO:0000313" key="2">
    <source>
        <dbReference type="Proteomes" id="UP000247810"/>
    </source>
</evidence>
<evidence type="ECO:0000313" key="1">
    <source>
        <dbReference type="EMBL" id="PYH91959.1"/>
    </source>
</evidence>
<accession>A0A319D459</accession>